<feature type="coiled-coil region" evidence="7">
    <location>
        <begin position="40"/>
        <end position="187"/>
    </location>
</feature>
<dbReference type="InterPro" id="IPR036612">
    <property type="entry name" value="KH_dom_type_1_sf"/>
</dbReference>
<evidence type="ECO:0000256" key="6">
    <source>
        <dbReference type="NCBIfam" id="TIGR03319"/>
    </source>
</evidence>
<dbReference type="GO" id="GO:0004521">
    <property type="term" value="F:RNA endonuclease activity"/>
    <property type="evidence" value="ECO:0007669"/>
    <property type="project" value="UniProtKB-UniRule"/>
</dbReference>
<dbReference type="InterPro" id="IPR017705">
    <property type="entry name" value="Ribonuclease_Y"/>
</dbReference>
<comment type="similarity">
    <text evidence="5">Belongs to the RNase Y family.</text>
</comment>
<dbReference type="NCBIfam" id="TIGR03319">
    <property type="entry name" value="RNase_Y"/>
    <property type="match status" value="1"/>
</dbReference>
<evidence type="ECO:0000256" key="4">
    <source>
        <dbReference type="ARBA" id="ARBA00022884"/>
    </source>
</evidence>
<dbReference type="EMBL" id="CP030759">
    <property type="protein sequence ID" value="AXA37622.1"/>
    <property type="molecule type" value="Genomic_DNA"/>
</dbReference>
<dbReference type="Proteomes" id="UP000262583">
    <property type="component" value="Chromosome"/>
</dbReference>
<evidence type="ECO:0000256" key="5">
    <source>
        <dbReference type="HAMAP-Rule" id="MF_00335"/>
    </source>
</evidence>
<dbReference type="PROSITE" id="PS50084">
    <property type="entry name" value="KH_TYPE_1"/>
    <property type="match status" value="1"/>
</dbReference>
<dbReference type="KEGG" id="schv:BRCON_2880"/>
<keyword evidence="3 5" id="KW-0378">Hydrolase</keyword>
<comment type="subcellular location">
    <subcellularLocation>
        <location evidence="5">Cell membrane</location>
        <topology evidence="5">Single-pass membrane protein</topology>
    </subcellularLocation>
</comment>
<keyword evidence="1 5" id="KW-0540">Nuclease</keyword>
<gene>
    <name evidence="5" type="primary">rny</name>
    <name evidence="9" type="ORF">BRCON_2880</name>
</gene>
<dbReference type="CDD" id="cd00077">
    <property type="entry name" value="HDc"/>
    <property type="match status" value="1"/>
</dbReference>
<organism evidence="9 10">
    <name type="scientific">Sumerlaea chitinivorans</name>
    <dbReference type="NCBI Taxonomy" id="2250252"/>
    <lineage>
        <taxon>Bacteria</taxon>
        <taxon>Candidatus Sumerlaeota</taxon>
        <taxon>Candidatus Sumerlaeia</taxon>
        <taxon>Candidatus Sumerlaeales</taxon>
        <taxon>Candidatus Sumerlaeaceae</taxon>
        <taxon>Candidatus Sumerlaea</taxon>
    </lineage>
</organism>
<dbReference type="InterPro" id="IPR004087">
    <property type="entry name" value="KH_dom"/>
</dbReference>
<keyword evidence="5" id="KW-0812">Transmembrane</keyword>
<feature type="domain" description="HD" evidence="8">
    <location>
        <begin position="339"/>
        <end position="432"/>
    </location>
</feature>
<keyword evidence="4 5" id="KW-0694">RNA-binding</keyword>
<dbReference type="SUPFAM" id="SSF54791">
    <property type="entry name" value="Eukaryotic type KH-domain (KH-domain type I)"/>
    <property type="match status" value="1"/>
</dbReference>
<feature type="transmembrane region" description="Helical" evidence="5">
    <location>
        <begin position="6"/>
        <end position="29"/>
    </location>
</feature>
<dbReference type="NCBIfam" id="TIGR00277">
    <property type="entry name" value="HDIG"/>
    <property type="match status" value="1"/>
</dbReference>
<dbReference type="FunFam" id="1.10.3210.10:FF:000022">
    <property type="entry name" value="Ribonuclease Y"/>
    <property type="match status" value="1"/>
</dbReference>
<dbReference type="GO" id="GO:0006402">
    <property type="term" value="P:mRNA catabolic process"/>
    <property type="evidence" value="ECO:0007669"/>
    <property type="project" value="UniProtKB-UniRule"/>
</dbReference>
<dbReference type="HAMAP" id="MF_00335">
    <property type="entry name" value="RNase_Y"/>
    <property type="match status" value="1"/>
</dbReference>
<comment type="function">
    <text evidence="5">Endoribonuclease that initiates mRNA decay.</text>
</comment>
<dbReference type="Pfam" id="PF01966">
    <property type="entry name" value="HD"/>
    <property type="match status" value="1"/>
</dbReference>
<name>A0A2Z4YAJ8_SUMC1</name>
<accession>A0A2Z4YAJ8</accession>
<dbReference type="SUPFAM" id="SSF109604">
    <property type="entry name" value="HD-domain/PDEase-like"/>
    <property type="match status" value="1"/>
</dbReference>
<keyword evidence="7" id="KW-0175">Coiled coil</keyword>
<dbReference type="Pfam" id="PF12072">
    <property type="entry name" value="RNase_Y_N"/>
    <property type="match status" value="1"/>
</dbReference>
<protein>
    <recommendedName>
        <fullName evidence="5 6">Ribonuclease Y</fullName>
        <shortName evidence="5">RNase Y</shortName>
        <ecNumber evidence="5 6">3.1.-.-</ecNumber>
    </recommendedName>
</protein>
<dbReference type="Pfam" id="PF00013">
    <property type="entry name" value="KH_1"/>
    <property type="match status" value="1"/>
</dbReference>
<proteinExistence type="inferred from homology"/>
<evidence type="ECO:0000256" key="1">
    <source>
        <dbReference type="ARBA" id="ARBA00022722"/>
    </source>
</evidence>
<dbReference type="InterPro" id="IPR004088">
    <property type="entry name" value="KH_dom_type_1"/>
</dbReference>
<dbReference type="InterPro" id="IPR006674">
    <property type="entry name" value="HD_domain"/>
</dbReference>
<dbReference type="PANTHER" id="PTHR12826:SF15">
    <property type="entry name" value="RIBONUCLEASE Y"/>
    <property type="match status" value="1"/>
</dbReference>
<reference evidence="9 10" key="1">
    <citation type="submission" date="2018-05" db="EMBL/GenBank/DDBJ databases">
        <title>A metagenomic window into the 2 km-deep terrestrial subsurface aquifer revealed taxonomically and functionally diverse microbial community comprising novel uncultured bacterial lineages.</title>
        <authorList>
            <person name="Kadnikov V.V."/>
            <person name="Mardanov A.V."/>
            <person name="Beletsky A.V."/>
            <person name="Banks D."/>
            <person name="Pimenov N.V."/>
            <person name="Frank Y.A."/>
            <person name="Karnachuk O.V."/>
            <person name="Ravin N.V."/>
        </authorList>
    </citation>
    <scope>NUCLEOTIDE SEQUENCE [LARGE SCALE GENOMIC DNA]</scope>
    <source>
        <strain evidence="9">BY</strain>
    </source>
</reference>
<evidence type="ECO:0000256" key="2">
    <source>
        <dbReference type="ARBA" id="ARBA00022759"/>
    </source>
</evidence>
<dbReference type="Gene3D" id="3.30.1370.10">
    <property type="entry name" value="K Homology domain, type 1"/>
    <property type="match status" value="1"/>
</dbReference>
<keyword evidence="5" id="KW-1003">Cell membrane</keyword>
<dbReference type="GO" id="GO:0003723">
    <property type="term" value="F:RNA binding"/>
    <property type="evidence" value="ECO:0007669"/>
    <property type="project" value="UniProtKB-UniRule"/>
</dbReference>
<dbReference type="SMART" id="SM00471">
    <property type="entry name" value="HDc"/>
    <property type="match status" value="1"/>
</dbReference>
<dbReference type="Gene3D" id="1.10.3210.10">
    <property type="entry name" value="Hypothetical protein af1432"/>
    <property type="match status" value="1"/>
</dbReference>
<keyword evidence="2 5" id="KW-0255">Endonuclease</keyword>
<evidence type="ECO:0000313" key="10">
    <source>
        <dbReference type="Proteomes" id="UP000262583"/>
    </source>
</evidence>
<evidence type="ECO:0000313" key="9">
    <source>
        <dbReference type="EMBL" id="AXA37622.1"/>
    </source>
</evidence>
<dbReference type="PANTHER" id="PTHR12826">
    <property type="entry name" value="RIBONUCLEASE Y"/>
    <property type="match status" value="1"/>
</dbReference>
<dbReference type="PROSITE" id="PS51831">
    <property type="entry name" value="HD"/>
    <property type="match status" value="1"/>
</dbReference>
<dbReference type="GO" id="GO:0005886">
    <property type="term" value="C:plasma membrane"/>
    <property type="evidence" value="ECO:0007669"/>
    <property type="project" value="UniProtKB-SubCell"/>
</dbReference>
<dbReference type="GO" id="GO:0016787">
    <property type="term" value="F:hydrolase activity"/>
    <property type="evidence" value="ECO:0007669"/>
    <property type="project" value="UniProtKB-KW"/>
</dbReference>
<dbReference type="InterPro" id="IPR006675">
    <property type="entry name" value="HDIG_dom"/>
</dbReference>
<keyword evidence="5" id="KW-1133">Transmembrane helix</keyword>
<keyword evidence="5" id="KW-0472">Membrane</keyword>
<evidence type="ECO:0000259" key="8">
    <source>
        <dbReference type="PROSITE" id="PS51831"/>
    </source>
</evidence>
<dbReference type="InterPro" id="IPR022711">
    <property type="entry name" value="RNase_Y_N"/>
</dbReference>
<dbReference type="EC" id="3.1.-.-" evidence="5 6"/>
<evidence type="ECO:0000256" key="7">
    <source>
        <dbReference type="SAM" id="Coils"/>
    </source>
</evidence>
<dbReference type="SMART" id="SM00322">
    <property type="entry name" value="KH"/>
    <property type="match status" value="1"/>
</dbReference>
<dbReference type="CDD" id="cd22431">
    <property type="entry name" value="KH-I_RNaseY"/>
    <property type="match status" value="1"/>
</dbReference>
<dbReference type="InterPro" id="IPR003607">
    <property type="entry name" value="HD/PDEase_dom"/>
</dbReference>
<dbReference type="AlphaFoldDB" id="A0A2Z4YAJ8"/>
<sequence>MPLGTILVTAAVTLVVVLLVGGGLVWFLAKRMGVQISSAHQAAQQALEEARKEAETIRKEAEIEAKELIFQRTKQAEKEAQRRRAELDRIENRLRNKERILDQKIESFERREKALADKEQTLQAKLESIEKREAQLEEMENALRRKAEEISGLSAEEAKRYLLESLENEVKQEAAAIIRRVENETKEIAERKARQIITLAIQRCATEQVTESTCSVLTLPSDELKGRIIGREGRNIRALEAATGVNLIVDDTPEAVVISSFDPLRREIARLALEKLIADGRIHPARIEEVVKKTERELLEHIRQEGEQVAFTLGIGDLHPELLKLLGRLKFRTSYGQNILMHSQEVAILCGSMAAELGADIQLAKRAGLLHDIGKAVSHEIEGTHALIGADLCRKYGESAPVVHAIAAHHNEEEPRTIVAVLVQAADAISASRPGARRESLEAYIKRLEKLEEIASSFPGVEKSYALQAGREIRIMVEPEKISDNDAAVLAREVTKRIENEVQYPGQIKVTVLRETRVVEYAK</sequence>
<evidence type="ECO:0000256" key="3">
    <source>
        <dbReference type="ARBA" id="ARBA00022801"/>
    </source>
</evidence>